<comment type="caution">
    <text evidence="1">The sequence shown here is derived from an EMBL/GenBank/DDBJ whole genome shotgun (WGS) entry which is preliminary data.</text>
</comment>
<reference evidence="1 2" key="1">
    <citation type="submission" date="2019-05" db="EMBL/GenBank/DDBJ databases">
        <authorList>
            <person name="Narsing Rao M.P."/>
            <person name="Li W.J."/>
        </authorList>
    </citation>
    <scope>NUCLEOTIDE SEQUENCE [LARGE SCALE GENOMIC DNA]</scope>
    <source>
        <strain evidence="1 2">SYSU_K30003</strain>
    </source>
</reference>
<dbReference type="RefSeq" id="WP_138196340.1">
    <property type="nucleotide sequence ID" value="NZ_VCIW01000016.1"/>
</dbReference>
<name>A0A5R9G736_9BACL</name>
<proteinExistence type="predicted"/>
<dbReference type="AlphaFoldDB" id="A0A5R9G736"/>
<keyword evidence="2" id="KW-1185">Reference proteome</keyword>
<dbReference type="Proteomes" id="UP000309676">
    <property type="component" value="Unassembled WGS sequence"/>
</dbReference>
<accession>A0A5R9G736</accession>
<protein>
    <submittedName>
        <fullName evidence="1">Uncharacterized protein</fullName>
    </submittedName>
</protein>
<evidence type="ECO:0000313" key="1">
    <source>
        <dbReference type="EMBL" id="TLS50186.1"/>
    </source>
</evidence>
<organism evidence="1 2">
    <name type="scientific">Paenibacillus antri</name>
    <dbReference type="NCBI Taxonomy" id="2582848"/>
    <lineage>
        <taxon>Bacteria</taxon>
        <taxon>Bacillati</taxon>
        <taxon>Bacillota</taxon>
        <taxon>Bacilli</taxon>
        <taxon>Bacillales</taxon>
        <taxon>Paenibacillaceae</taxon>
        <taxon>Paenibacillus</taxon>
    </lineage>
</organism>
<sequence>MSLREMQVVPGEWLERRIEEVRELEASETERYGIVKDEETGEHYLHYRYIHRDVAAGGAESAYHQLMPLETDEVLDLMFNGAPYRYPEAWRRAYLRNGPNDRYVWFDPAPALEVDEGEREAERIRKTLLEFKRQGSYDPKDVERLLRELDSNDED</sequence>
<gene>
    <name evidence="1" type="ORF">FE782_21175</name>
</gene>
<dbReference type="OrthoDB" id="2596091at2"/>
<dbReference type="EMBL" id="VCIW01000016">
    <property type="protein sequence ID" value="TLS50186.1"/>
    <property type="molecule type" value="Genomic_DNA"/>
</dbReference>
<evidence type="ECO:0000313" key="2">
    <source>
        <dbReference type="Proteomes" id="UP000309676"/>
    </source>
</evidence>